<proteinExistence type="predicted"/>
<evidence type="ECO:0000256" key="2">
    <source>
        <dbReference type="SAM" id="Phobius"/>
    </source>
</evidence>
<keyword evidence="2" id="KW-0812">Transmembrane</keyword>
<keyword evidence="2" id="KW-0472">Membrane</keyword>
<gene>
    <name evidence="3" type="ORF">X975_02429</name>
</gene>
<feature type="transmembrane region" description="Helical" evidence="2">
    <location>
        <begin position="12"/>
        <end position="34"/>
    </location>
</feature>
<feature type="non-terminal residue" evidence="3">
    <location>
        <position position="883"/>
    </location>
</feature>
<organism evidence="3 4">
    <name type="scientific">Stegodyphus mimosarum</name>
    <name type="common">African social velvet spider</name>
    <dbReference type="NCBI Taxonomy" id="407821"/>
    <lineage>
        <taxon>Eukaryota</taxon>
        <taxon>Metazoa</taxon>
        <taxon>Ecdysozoa</taxon>
        <taxon>Arthropoda</taxon>
        <taxon>Chelicerata</taxon>
        <taxon>Arachnida</taxon>
        <taxon>Araneae</taxon>
        <taxon>Araneomorphae</taxon>
        <taxon>Entelegynae</taxon>
        <taxon>Eresoidea</taxon>
        <taxon>Eresidae</taxon>
        <taxon>Stegodyphus</taxon>
    </lineage>
</organism>
<accession>A0A087TUT4</accession>
<dbReference type="EMBL" id="KK116826">
    <property type="protein sequence ID" value="KFM68873.1"/>
    <property type="molecule type" value="Genomic_DNA"/>
</dbReference>
<name>A0A087TUT4_STEMI</name>
<dbReference type="Proteomes" id="UP000054359">
    <property type="component" value="Unassembled WGS sequence"/>
</dbReference>
<evidence type="ECO:0000313" key="3">
    <source>
        <dbReference type="EMBL" id="KFM68873.1"/>
    </source>
</evidence>
<protein>
    <submittedName>
        <fullName evidence="3">Uncharacterized protein</fullName>
    </submittedName>
</protein>
<evidence type="ECO:0000256" key="1">
    <source>
        <dbReference type="SAM" id="MobiDB-lite"/>
    </source>
</evidence>
<dbReference type="AlphaFoldDB" id="A0A087TUT4"/>
<evidence type="ECO:0000313" key="4">
    <source>
        <dbReference type="Proteomes" id="UP000054359"/>
    </source>
</evidence>
<keyword evidence="4" id="KW-1185">Reference proteome</keyword>
<feature type="region of interest" description="Disordered" evidence="1">
    <location>
        <begin position="648"/>
        <end position="668"/>
    </location>
</feature>
<feature type="compositionally biased region" description="Low complexity" evidence="1">
    <location>
        <begin position="659"/>
        <end position="668"/>
    </location>
</feature>
<sequence length="883" mass="101546">MTTRSDSSPMKISFASMQFFILMIVSVVTLSSAVHEMLPRNDNLAGSYEYDTYQGGATSSSKLPLTSDHYGLDFVVKTRSSDDPFMEYSVTTKEALAVDEMENANAPFDHLPSDVSHLSTALPENSRYHALNQEIFPSDETTASNKENISLTIKANKRMNDKKQYNHKFKYDPALILMGLGKRTKQSDKSSDYQELSKLDSSYDPTLMYTRLGKRGYNYDPAFKFVGLDKRDFAYDPSFKYMGLGKRDFNYDPALKYMGLGKKSFNYDPALKYMGLGKRGFSYDPALKYMGLGKRGSSYDPALKYIGISKRNFSYDPALKYMGLGKRQSSYDPALKYMGLGKRQSSYDPALKYMGLGKRQSSYDPALKYMGLGKREFSYDPALKYMGLGKRGYNYDPALKYMGLGKRDFRYDPALKYMGLGKREINKDPSLITTENDNLRSEPEEHITLNNNHTSINGSLKRSFKYDPAITYMGLGKREFSYDPALKYMGLGKREFSYDPALKYMGLGKRESSYVPTMKYMRLGKQDYYDDSPSKGTNINKRFYKFDPALEYMGLGKRDFYGDFSFKGTDINKRRSKFDPALRFMGLGKRPEKIGKETLGLGKRPFKFDPALKFMGLGKRNERYPFSHSLHKEMEDPSLYTKVLSTHEGVSQTRHKTPNVTNVSSKSSVNDNAPLLNFGDLEKERLENEIAINALDKRADKYDPFLKYMGLGKRESKEQPDFMTVKKKSVLKLTSKSRNCEKYCHLNKRNKREIKDKMFNDITSPTLQLQNYLENLVMNESLLEELAANHFQNRIEGEKRDRDNRPKYNPGWIFIGLGKRGIISKEQTDPVFNIVEPDQQNYRVPVLDEPEYLLSKYYEFLDNVKDKIQKIKNRINNHSHSQS</sequence>
<reference evidence="3 4" key="1">
    <citation type="submission" date="2013-11" db="EMBL/GenBank/DDBJ databases">
        <title>Genome sequencing of Stegodyphus mimosarum.</title>
        <authorList>
            <person name="Bechsgaard J."/>
        </authorList>
    </citation>
    <scope>NUCLEOTIDE SEQUENCE [LARGE SCALE GENOMIC DNA]</scope>
</reference>
<dbReference type="STRING" id="407821.A0A087TUT4"/>
<dbReference type="OrthoDB" id="6432299at2759"/>
<keyword evidence="2" id="KW-1133">Transmembrane helix</keyword>
<dbReference type="OMA" id="GKREFSY"/>